<dbReference type="PANTHER" id="PTHR46880">
    <property type="entry name" value="RAS-ASSOCIATING DOMAIN-CONTAINING PROTEIN"/>
    <property type="match status" value="1"/>
</dbReference>
<dbReference type="Gene3D" id="6.10.140.140">
    <property type="match status" value="1"/>
</dbReference>
<proteinExistence type="predicted"/>
<organism evidence="3 4">
    <name type="scientific">Leptobrachium leishanense</name>
    <name type="common">Leishan spiny toad</name>
    <dbReference type="NCBI Taxonomy" id="445787"/>
    <lineage>
        <taxon>Eukaryota</taxon>
        <taxon>Metazoa</taxon>
        <taxon>Chordata</taxon>
        <taxon>Craniata</taxon>
        <taxon>Vertebrata</taxon>
        <taxon>Euteleostomi</taxon>
        <taxon>Amphibia</taxon>
        <taxon>Batrachia</taxon>
        <taxon>Anura</taxon>
        <taxon>Pelobatoidea</taxon>
        <taxon>Megophryidae</taxon>
        <taxon>Leptobrachium</taxon>
    </lineage>
</organism>
<keyword evidence="4" id="KW-1185">Reference proteome</keyword>
<dbReference type="Proteomes" id="UP000694569">
    <property type="component" value="Unplaced"/>
</dbReference>
<evidence type="ECO:0000256" key="1">
    <source>
        <dbReference type="SAM" id="MobiDB-lite"/>
    </source>
</evidence>
<dbReference type="InterPro" id="IPR036051">
    <property type="entry name" value="KRAB_dom_sf"/>
</dbReference>
<evidence type="ECO:0000313" key="3">
    <source>
        <dbReference type="Ensembl" id="ENSLLEP00000026883.1"/>
    </source>
</evidence>
<dbReference type="SUPFAM" id="SSF109640">
    <property type="entry name" value="KRAB domain (Kruppel-associated box)"/>
    <property type="match status" value="1"/>
</dbReference>
<evidence type="ECO:0000259" key="2">
    <source>
        <dbReference type="PROSITE" id="PS50805"/>
    </source>
</evidence>
<evidence type="ECO:0000313" key="4">
    <source>
        <dbReference type="Proteomes" id="UP000694569"/>
    </source>
</evidence>
<dbReference type="SUPFAM" id="SSF53098">
    <property type="entry name" value="Ribonuclease H-like"/>
    <property type="match status" value="1"/>
</dbReference>
<feature type="compositionally biased region" description="Basic and acidic residues" evidence="1">
    <location>
        <begin position="226"/>
        <end position="238"/>
    </location>
</feature>
<dbReference type="GeneTree" id="ENSGT00940000162903"/>
<dbReference type="PANTHER" id="PTHR46880:SF8">
    <property type="entry name" value="E3 SUMO-PROTEIN LIGASE KIAA1586"/>
    <property type="match status" value="1"/>
</dbReference>
<feature type="domain" description="KRAB" evidence="2">
    <location>
        <begin position="41"/>
        <end position="112"/>
    </location>
</feature>
<accession>A0A8C5PRI0</accession>
<dbReference type="AlphaFoldDB" id="A0A8C5PRI0"/>
<feature type="compositionally biased region" description="Polar residues" evidence="1">
    <location>
        <begin position="210"/>
        <end position="225"/>
    </location>
</feature>
<dbReference type="PROSITE" id="PS50805">
    <property type="entry name" value="KRAB"/>
    <property type="match status" value="1"/>
</dbReference>
<dbReference type="InterPro" id="IPR001909">
    <property type="entry name" value="KRAB"/>
</dbReference>
<dbReference type="Ensembl" id="ENSLLET00000027930.1">
    <property type="protein sequence ID" value="ENSLLEP00000026883.1"/>
    <property type="gene ID" value="ENSLLEG00000016876.1"/>
</dbReference>
<reference evidence="3" key="2">
    <citation type="submission" date="2025-09" db="UniProtKB">
        <authorList>
            <consortium name="Ensembl"/>
        </authorList>
    </citation>
    <scope>IDENTIFICATION</scope>
</reference>
<name>A0A8C5PRI0_9ANUR</name>
<dbReference type="CDD" id="cd07765">
    <property type="entry name" value="KRAB_A-box"/>
    <property type="match status" value="1"/>
</dbReference>
<sequence length="918" mass="104035">MKEEVMEVIIGDMSETEEEVMERFPGHMSETEERLNGQAECEFEDVAVYFSQEEWDCLKEEEKELYRDVMMENYQTLCSLGWVRMIPDIISMLVRGEEPCVRGPCLTKDTESPANATTGRVSVKPSVVSVTSHEVVPCVHQEPEMMAVTGARPAFISLASPYTLTLPLVWMTSESDSMYMMGSNGTQVLLPPDAAAVSNGWMSEGPGIYETSSDPLNQHKTSTEGTRGHEGHRSRAAENPRGQEGNSEGDWPDCWTLLQKNNFCLRNRWLFVENKKLGCKACRDVGRLSAKKPMGMKISLEWANGKISHFGESRKQKLLSLRKKIYEHKESATHKAAEKMHAEAADDKPLEEVFLNAASRNEAGTANVFRTAYKIAKNNQPFSNFEDEIDLQELNGVDMGRILHSTNACINIVTHIAEEMRKTLISCILNSKNKISFVIDESTTMSNKTTLIIIVRVVLPELSAPANLFLDLVEFEDVTAEGILSSLLGHLARLGMSEDYLRDYLLAVTCDGAAALFGARNGVRRLMQDKFPGVIFWYSANHDLELAVGDTVIKVAGVNRFQNFMDKLYVTYHTLPENARELQQCAATLDVQFLKISRNLSTYWVASSFDTVSAVWKDYEALVRHFKEAKEDEKRSQTDRCLYVGLLRKVTSCEFVLDLGLMCDALQELRDLSLDLQEGDIDLYKAHRKIKNTVQLFQERIENPGPYYRISRTSAKNLTFRGIKLHKKETRSPAISPSAFYASLKETVGERLLAGDDADLPEMAKVLDSKFWPQNPEKQLTFGESEIRQLAQRCRLNERETVLGFREYLLDRNEVPEKLLPLKNALATIAISSSECERAFSQLNLIVTSSRSAMRMRTRSALMFIRMVGPPLTHFNPSRYLDSWLLQGRHSAVDVRSRKRCRQDEDASKQMLEIWKFL</sequence>
<dbReference type="InterPro" id="IPR012337">
    <property type="entry name" value="RNaseH-like_sf"/>
</dbReference>
<dbReference type="Pfam" id="PF01352">
    <property type="entry name" value="KRAB"/>
    <property type="match status" value="1"/>
</dbReference>
<dbReference type="GO" id="GO:0006355">
    <property type="term" value="P:regulation of DNA-templated transcription"/>
    <property type="evidence" value="ECO:0007669"/>
    <property type="project" value="InterPro"/>
</dbReference>
<reference evidence="3" key="1">
    <citation type="submission" date="2025-08" db="UniProtKB">
        <authorList>
            <consortium name="Ensembl"/>
        </authorList>
    </citation>
    <scope>IDENTIFICATION</scope>
</reference>
<dbReference type="SMART" id="SM00349">
    <property type="entry name" value="KRAB"/>
    <property type="match status" value="1"/>
</dbReference>
<feature type="region of interest" description="Disordered" evidence="1">
    <location>
        <begin position="209"/>
        <end position="249"/>
    </location>
</feature>
<protein>
    <recommendedName>
        <fullName evidence="2">KRAB domain-containing protein</fullName>
    </recommendedName>
</protein>